<dbReference type="Proteomes" id="UP001058974">
    <property type="component" value="Chromosome 4"/>
</dbReference>
<comment type="caution">
    <text evidence="13">The sequence shown here is derived from an EMBL/GenBank/DDBJ whole genome shotgun (WGS) entry which is preliminary data.</text>
</comment>
<comment type="subcellular location">
    <subcellularLocation>
        <location evidence="1 12">Endoplasmic reticulum membrane</location>
        <topology evidence="1 12">Multi-pass membrane protein</topology>
    </subcellularLocation>
</comment>
<dbReference type="GO" id="GO:0052917">
    <property type="term" value="F:dol-P-Man:Man(7)GlcNAc(2)-PP-Dol alpha-1,6-mannosyltransferase activity"/>
    <property type="evidence" value="ECO:0007669"/>
    <property type="project" value="UniProtKB-EC"/>
</dbReference>
<evidence type="ECO:0000256" key="2">
    <source>
        <dbReference type="ARBA" id="ARBA00004922"/>
    </source>
</evidence>
<feature type="transmembrane region" description="Helical" evidence="12">
    <location>
        <begin position="148"/>
        <end position="165"/>
    </location>
</feature>
<evidence type="ECO:0000256" key="1">
    <source>
        <dbReference type="ARBA" id="ARBA00004477"/>
    </source>
</evidence>
<keyword evidence="8 12" id="KW-1133">Transmembrane helix</keyword>
<gene>
    <name evidence="13" type="ORF">KIW84_046311</name>
</gene>
<proteinExistence type="inferred from homology"/>
<sequence length="219" mass="25983">MTNQRRFRRITVTIWFWDESLLSTYSWYLTLRSKKVSNVQAMHDILYHRFHIDNFDYLEFPGVVPRTFIGALLVSLVASPIVLIASLLHLPKFYALLIVRMVIGCIILYTLRFFRQQIRNKFGRQVETFFVILTSIQFHFLFYCSRPLPNILALGIVNLAFGYWFQGRFLCCSKLFGMYVIFYFSFMLGQIFNFPLLAFMQFFPLQNNVHTFCNAIIII</sequence>
<dbReference type="EC" id="2.4.1.-" evidence="12"/>
<feature type="transmembrane region" description="Helical" evidence="12">
    <location>
        <begin position="94"/>
        <end position="114"/>
    </location>
</feature>
<keyword evidence="5" id="KW-0808">Transferase</keyword>
<evidence type="ECO:0000256" key="6">
    <source>
        <dbReference type="ARBA" id="ARBA00022692"/>
    </source>
</evidence>
<evidence type="ECO:0000256" key="7">
    <source>
        <dbReference type="ARBA" id="ARBA00022824"/>
    </source>
</evidence>
<dbReference type="Gramene" id="Psat04G0631100-T1">
    <property type="protein sequence ID" value="KAI5423263.1"/>
    <property type="gene ID" value="KIW84_046311"/>
</dbReference>
<evidence type="ECO:0000256" key="12">
    <source>
        <dbReference type="RuleBase" id="RU363075"/>
    </source>
</evidence>
<evidence type="ECO:0000256" key="4">
    <source>
        <dbReference type="ARBA" id="ARBA00022676"/>
    </source>
</evidence>
<keyword evidence="7 12" id="KW-0256">Endoplasmic reticulum</keyword>
<keyword evidence="9 12" id="KW-0472">Membrane</keyword>
<feature type="transmembrane region" description="Helical" evidence="12">
    <location>
        <begin position="126"/>
        <end position="142"/>
    </location>
</feature>
<accession>A0A9D5AVD1</accession>
<dbReference type="GO" id="GO:0006487">
    <property type="term" value="P:protein N-linked glycosylation"/>
    <property type="evidence" value="ECO:0007669"/>
    <property type="project" value="TreeGrafter"/>
</dbReference>
<evidence type="ECO:0000256" key="8">
    <source>
        <dbReference type="ARBA" id="ARBA00022989"/>
    </source>
</evidence>
<comment type="pathway">
    <text evidence="2">Protein modification; protein glycosylation.</text>
</comment>
<organism evidence="13 14">
    <name type="scientific">Pisum sativum</name>
    <name type="common">Garden pea</name>
    <name type="synonym">Lathyrus oleraceus</name>
    <dbReference type="NCBI Taxonomy" id="3888"/>
    <lineage>
        <taxon>Eukaryota</taxon>
        <taxon>Viridiplantae</taxon>
        <taxon>Streptophyta</taxon>
        <taxon>Embryophyta</taxon>
        <taxon>Tracheophyta</taxon>
        <taxon>Spermatophyta</taxon>
        <taxon>Magnoliopsida</taxon>
        <taxon>eudicotyledons</taxon>
        <taxon>Gunneridae</taxon>
        <taxon>Pentapetalae</taxon>
        <taxon>rosids</taxon>
        <taxon>fabids</taxon>
        <taxon>Fabales</taxon>
        <taxon>Fabaceae</taxon>
        <taxon>Papilionoideae</taxon>
        <taxon>50 kb inversion clade</taxon>
        <taxon>NPAAA clade</taxon>
        <taxon>Hologalegina</taxon>
        <taxon>IRL clade</taxon>
        <taxon>Fabeae</taxon>
        <taxon>Lathyrus</taxon>
    </lineage>
</organism>
<feature type="transmembrane region" description="Helical" evidence="12">
    <location>
        <begin position="177"/>
        <end position="200"/>
    </location>
</feature>
<dbReference type="PANTHER" id="PTHR22760">
    <property type="entry name" value="GLYCOSYLTRANSFERASE"/>
    <property type="match status" value="1"/>
</dbReference>
<dbReference type="InterPro" id="IPR005599">
    <property type="entry name" value="GPI_mannosylTrfase"/>
</dbReference>
<keyword evidence="6 12" id="KW-0812">Transmembrane</keyword>
<dbReference type="EMBL" id="JAMSHJ010000004">
    <property type="protein sequence ID" value="KAI5423263.1"/>
    <property type="molecule type" value="Genomic_DNA"/>
</dbReference>
<dbReference type="OrthoDB" id="19039at2759"/>
<comment type="function">
    <text evidence="10">Mannosyltransferase that operates in the biosynthetic pathway of dolichol-linked oligosaccharides, the glycan precursors employed in protein asparagine (N)-glycosylation. The assembly of dolichol-linked oligosaccharides begins on the cytosolic side of the endoplasmic reticulum membrane and finishes in its lumen. The sequential addition of sugars to dolichol pyrophosphate produces dolichol-linked oligosaccharides containing fourteen sugars, including two GlcNAcs, nine mannoses and three glucoses. Once assembled, the oligosaccharide is transferred from the lipid to nascent proteins by oligosaccharyltransferases. In the lumen of the endoplasmic reticulum, adds the eighth mannose residue in an alpha-1,6 linkage onto Man(7)GlcNAc(2)-PP-dolichol to produce Man(8)GlcNAc(2)-PP-dolichol.</text>
</comment>
<dbReference type="PANTHER" id="PTHR22760:SF1">
    <property type="entry name" value="DOL-P-MAN:MAN(7)GLCNAC(2)-PP-DOL ALPHA-1,6-MANNOSYLTRANSFERASE"/>
    <property type="match status" value="1"/>
</dbReference>
<reference evidence="13 14" key="1">
    <citation type="journal article" date="2022" name="Nat. Genet.">
        <title>Improved pea reference genome and pan-genome highlight genomic features and evolutionary characteristics.</title>
        <authorList>
            <person name="Yang T."/>
            <person name="Liu R."/>
            <person name="Luo Y."/>
            <person name="Hu S."/>
            <person name="Wang D."/>
            <person name="Wang C."/>
            <person name="Pandey M.K."/>
            <person name="Ge S."/>
            <person name="Xu Q."/>
            <person name="Li N."/>
            <person name="Li G."/>
            <person name="Huang Y."/>
            <person name="Saxena R.K."/>
            <person name="Ji Y."/>
            <person name="Li M."/>
            <person name="Yan X."/>
            <person name="He Y."/>
            <person name="Liu Y."/>
            <person name="Wang X."/>
            <person name="Xiang C."/>
            <person name="Varshney R.K."/>
            <person name="Ding H."/>
            <person name="Gao S."/>
            <person name="Zong X."/>
        </authorList>
    </citation>
    <scope>NUCLEOTIDE SEQUENCE [LARGE SCALE GENOMIC DNA]</scope>
    <source>
        <strain evidence="13 14">cv. Zhongwan 6</strain>
    </source>
</reference>
<dbReference type="GO" id="GO:0005789">
    <property type="term" value="C:endoplasmic reticulum membrane"/>
    <property type="evidence" value="ECO:0007669"/>
    <property type="project" value="UniProtKB-SubCell"/>
</dbReference>
<evidence type="ECO:0000256" key="11">
    <source>
        <dbReference type="ARBA" id="ARBA00048899"/>
    </source>
</evidence>
<name>A0A9D5AVD1_PEA</name>
<evidence type="ECO:0000256" key="10">
    <source>
        <dbReference type="ARBA" id="ARBA00044721"/>
    </source>
</evidence>
<dbReference type="AlphaFoldDB" id="A0A9D5AVD1"/>
<feature type="transmembrane region" description="Helical" evidence="12">
    <location>
        <begin position="68"/>
        <end position="88"/>
    </location>
</feature>
<evidence type="ECO:0000256" key="9">
    <source>
        <dbReference type="ARBA" id="ARBA00023136"/>
    </source>
</evidence>
<comment type="similarity">
    <text evidence="3 12">Belongs to the glycosyltransferase 22 family.</text>
</comment>
<evidence type="ECO:0000256" key="5">
    <source>
        <dbReference type="ARBA" id="ARBA00022679"/>
    </source>
</evidence>
<keyword evidence="4 12" id="KW-0328">Glycosyltransferase</keyword>
<keyword evidence="14" id="KW-1185">Reference proteome</keyword>
<dbReference type="Pfam" id="PF03901">
    <property type="entry name" value="Glyco_transf_22"/>
    <property type="match status" value="1"/>
</dbReference>
<evidence type="ECO:0000256" key="3">
    <source>
        <dbReference type="ARBA" id="ARBA00007063"/>
    </source>
</evidence>
<evidence type="ECO:0000313" key="13">
    <source>
        <dbReference type="EMBL" id="KAI5423263.1"/>
    </source>
</evidence>
<comment type="catalytic activity">
    <reaction evidence="11">
        <text>an alpha-D-Man-(1-&gt;2)-alpha-D-Man-(1-&gt;2)-alpha-D-Man-(1-&gt;3)-[alpha-D-Man-(1-&gt;2)-alpha-D-Man-(1-&gt;3)-alpha-D-Man-(1-&gt;6)]-beta-D-Man-(1-&gt;4)-beta-D-GlcNAc-(1-&gt;4)-alpha-D-GlcNAc-diphospho-di-trans,poly-cis-dolichol + a di-trans,poly-cis-dolichyl beta-D-mannosyl phosphate = an alpha-D-Man-(1-&gt;2)-alpha-D-Man-(1-&gt;2)-alpha-D-Man-(1-&gt;3)-[alpha-D-Man-(1-&gt;2)-alpha-D-Man-(1-&gt;3)-[alpha-D-Man-(1-&gt;6)]-alpha-D-Man-(1-&gt;6)]-beta-D-Man-(1-&gt;4)-beta-D-GlcNAc-(1-&gt;4)-alpha-D-GlcNAc-diphospho-di-trans,poly-cis-dolichol + a di-trans,poly-cis-dolichyl phosphate + H(+)</text>
        <dbReference type="Rhea" id="RHEA:29535"/>
        <dbReference type="Rhea" id="RHEA-COMP:19498"/>
        <dbReference type="Rhea" id="RHEA-COMP:19501"/>
        <dbReference type="Rhea" id="RHEA-COMP:19518"/>
        <dbReference type="Rhea" id="RHEA-COMP:19519"/>
        <dbReference type="ChEBI" id="CHEBI:15378"/>
        <dbReference type="ChEBI" id="CHEBI:57683"/>
        <dbReference type="ChEBI" id="CHEBI:58211"/>
        <dbReference type="ChEBI" id="CHEBI:132517"/>
        <dbReference type="ChEBI" id="CHEBI:132519"/>
        <dbReference type="EC" id="2.4.1.260"/>
    </reaction>
    <physiologicalReaction direction="left-to-right" evidence="11">
        <dbReference type="Rhea" id="RHEA:29536"/>
    </physiologicalReaction>
</comment>
<evidence type="ECO:0000313" key="14">
    <source>
        <dbReference type="Proteomes" id="UP001058974"/>
    </source>
</evidence>
<protein>
    <recommendedName>
        <fullName evidence="12">Mannosyltransferase</fullName>
        <ecNumber evidence="12">2.4.1.-</ecNumber>
    </recommendedName>
</protein>